<comment type="caution">
    <text evidence="1">The sequence shown here is derived from an EMBL/GenBank/DDBJ whole genome shotgun (WGS) entry which is preliminary data.</text>
</comment>
<reference evidence="1 2" key="1">
    <citation type="submission" date="2024-02" db="EMBL/GenBank/DDBJ databases">
        <authorList>
            <person name="Chen Y."/>
            <person name="Shah S."/>
            <person name="Dougan E. K."/>
            <person name="Thang M."/>
            <person name="Chan C."/>
        </authorList>
    </citation>
    <scope>NUCLEOTIDE SEQUENCE [LARGE SCALE GENOMIC DNA]</scope>
</reference>
<gene>
    <name evidence="1" type="ORF">SCF082_LOCUS35170</name>
</gene>
<protein>
    <submittedName>
        <fullName evidence="1">Repressor/activator protein 1 homolog (Telomeric repeat-binding factor 2-interacting protein 1)</fullName>
    </submittedName>
</protein>
<name>A0ABP0P899_9DINO</name>
<evidence type="ECO:0000313" key="2">
    <source>
        <dbReference type="Proteomes" id="UP001642464"/>
    </source>
</evidence>
<accession>A0ABP0P899</accession>
<evidence type="ECO:0000313" key="1">
    <source>
        <dbReference type="EMBL" id="CAK9070895.1"/>
    </source>
</evidence>
<keyword evidence="2" id="KW-1185">Reference proteome</keyword>
<organism evidence="1 2">
    <name type="scientific">Durusdinium trenchii</name>
    <dbReference type="NCBI Taxonomy" id="1381693"/>
    <lineage>
        <taxon>Eukaryota</taxon>
        <taxon>Sar</taxon>
        <taxon>Alveolata</taxon>
        <taxon>Dinophyceae</taxon>
        <taxon>Suessiales</taxon>
        <taxon>Symbiodiniaceae</taxon>
        <taxon>Durusdinium</taxon>
    </lineage>
</organism>
<sequence length="145" mass="16372">MTLDQSLSIYTPIWVCTFAICQFGENFGNKLMDCPFIQTLKTVDLTVLIVDYQAGSLSRTWCGLEVHYTTQNEKEFMLYTSAGRVGSTFVSGGPLVEAVKEWDIRRRASSAAMGAGQRVGQRWGGGSSVWRFWRFFLDFFVQTPV</sequence>
<proteinExistence type="predicted"/>
<dbReference type="EMBL" id="CAXAMM010033223">
    <property type="protein sequence ID" value="CAK9070895.1"/>
    <property type="molecule type" value="Genomic_DNA"/>
</dbReference>
<dbReference type="Proteomes" id="UP001642464">
    <property type="component" value="Unassembled WGS sequence"/>
</dbReference>